<evidence type="ECO:0000313" key="1">
    <source>
        <dbReference type="EMBL" id="REF38040.1"/>
    </source>
</evidence>
<evidence type="ECO:0000313" key="2">
    <source>
        <dbReference type="Proteomes" id="UP000256485"/>
    </source>
</evidence>
<sequence length="223" mass="24956">MQWWQLVVGVALAGALALLAWRAARMRRRNVEALLSKHGWSRVPEDPTLVDRWRGAPFGQGTNPRATNVISGAYRGHAVLAFDYSYERRHPAGGTVRDVYAVFVVRLPRAVPSLELTPQGLADRGRRLLGQADVTVGDEEFDRAFRIRCHDAGAAALLRPELRRRLLQGGRRPYRFVGDAVLTWELGPIDKYALNATWIEQVFDVLVDLAGSLPPDVDRPRVT</sequence>
<protein>
    <recommendedName>
        <fullName evidence="3">DUF3137 domain-containing protein</fullName>
    </recommendedName>
</protein>
<gene>
    <name evidence="1" type="ORF">DFJ64_3509</name>
</gene>
<accession>A0A3D9VD01</accession>
<reference evidence="1 2" key="1">
    <citation type="submission" date="2018-08" db="EMBL/GenBank/DDBJ databases">
        <title>Sequencing the genomes of 1000 actinobacteria strains.</title>
        <authorList>
            <person name="Klenk H.-P."/>
        </authorList>
    </citation>
    <scope>NUCLEOTIDE SEQUENCE [LARGE SCALE GENOMIC DNA]</scope>
    <source>
        <strain evidence="1 2">DSM 22891</strain>
    </source>
</reference>
<evidence type="ECO:0008006" key="3">
    <source>
        <dbReference type="Google" id="ProtNLM"/>
    </source>
</evidence>
<proteinExistence type="predicted"/>
<dbReference type="Proteomes" id="UP000256485">
    <property type="component" value="Unassembled WGS sequence"/>
</dbReference>
<name>A0A3D9VD01_THECX</name>
<comment type="caution">
    <text evidence="1">The sequence shown here is derived from an EMBL/GenBank/DDBJ whole genome shotgun (WGS) entry which is preliminary data.</text>
</comment>
<dbReference type="EMBL" id="QTUC01000001">
    <property type="protein sequence ID" value="REF38040.1"/>
    <property type="molecule type" value="Genomic_DNA"/>
</dbReference>
<dbReference type="OrthoDB" id="190895at2"/>
<dbReference type="AlphaFoldDB" id="A0A3D9VD01"/>
<dbReference type="RefSeq" id="WP_115851396.1">
    <property type="nucleotide sequence ID" value="NZ_QTUC01000001.1"/>
</dbReference>
<organism evidence="1 2">
    <name type="scientific">Thermasporomyces composti</name>
    <dbReference type="NCBI Taxonomy" id="696763"/>
    <lineage>
        <taxon>Bacteria</taxon>
        <taxon>Bacillati</taxon>
        <taxon>Actinomycetota</taxon>
        <taxon>Actinomycetes</taxon>
        <taxon>Propionibacteriales</taxon>
        <taxon>Nocardioidaceae</taxon>
        <taxon>Thermasporomyces</taxon>
    </lineage>
</organism>
<keyword evidence="2" id="KW-1185">Reference proteome</keyword>